<dbReference type="Pfam" id="PF08352">
    <property type="entry name" value="oligo_HPY"/>
    <property type="match status" value="2"/>
</dbReference>
<dbReference type="PROSITE" id="PS00211">
    <property type="entry name" value="ABC_TRANSPORTER_1"/>
    <property type="match status" value="2"/>
</dbReference>
<dbReference type="PANTHER" id="PTHR43776:SF8">
    <property type="entry name" value="ABC TRANSPORTER, ATP-BINDING PROTEIN"/>
    <property type="match status" value="1"/>
</dbReference>
<sequence>MTGILTAGAAAAGAPTLTVPVLELENLSVSYADRHRRHRRVIHDVSLSIAPGEVVALVGESGSGKSTTAQAVIGLLAGNGRIDGGSIRLNGTDIAGWSQKRLETIRGAKISLIPQDPTSSLNPVATVGSQVEEVLRLHTKLPKAERRQRVLELLERVGIPDPGRRARQYAHELSGGMKQRVLIAAAIALQPQLIIADEATSALDVTVQRRILDLIDDLRAESGTAVLFVTHDLGVAADRADRTVVLQGGRIQEQGPTYEVLARPTSPYTRQLIADAPSITGAPSVAAGEARPLPDAGRDNAVEVRNLVQEFAAGRNLPAFRAVDGVTFSVPRGTTHAIVGESGSGKTTTARALAGFQRPSGGHIIICGQDLSALDAKGLRLFRKHVQLVYQNPFTSLDPRQTIARIIEEPLLNFDAVPRQRRDAAVRDLLARVSLPESLLAKHPRELSGGQRQRVAIARALVLNPEVLILDEAVSALDVTVQSQILALLEELQRELDLSYVFITHDLAVVRQIADTVSVMSNGRQVEQGTVSEVFLNPQHSYTRELIDAIPGNRKAQP</sequence>
<dbReference type="InterPro" id="IPR017871">
    <property type="entry name" value="ABC_transporter-like_CS"/>
</dbReference>
<dbReference type="STRING" id="1077972.ARGLB_005_00270"/>
<dbReference type="GO" id="GO:0015833">
    <property type="term" value="P:peptide transport"/>
    <property type="evidence" value="ECO:0007669"/>
    <property type="project" value="InterPro"/>
</dbReference>
<dbReference type="EMBL" id="BAEG01000005">
    <property type="protein sequence ID" value="GAB11962.1"/>
    <property type="molecule type" value="Genomic_DNA"/>
</dbReference>
<evidence type="ECO:0000256" key="3">
    <source>
        <dbReference type="ARBA" id="ARBA00022741"/>
    </source>
</evidence>
<feature type="domain" description="ABC transporter" evidence="5">
    <location>
        <begin position="302"/>
        <end position="547"/>
    </location>
</feature>
<feature type="domain" description="ABC transporter" evidence="5">
    <location>
        <begin position="22"/>
        <end position="273"/>
    </location>
</feature>
<evidence type="ECO:0000313" key="7">
    <source>
        <dbReference type="Proteomes" id="UP000003828"/>
    </source>
</evidence>
<keyword evidence="7" id="KW-1185">Reference proteome</keyword>
<keyword evidence="2" id="KW-0813">Transport</keyword>
<dbReference type="RefSeq" id="WP_003797520.1">
    <property type="nucleotide sequence ID" value="NZ_BAEG01000005.1"/>
</dbReference>
<dbReference type="eggNOG" id="COG4172">
    <property type="taxonomic scope" value="Bacteria"/>
</dbReference>
<evidence type="ECO:0000259" key="5">
    <source>
        <dbReference type="PROSITE" id="PS50893"/>
    </source>
</evidence>
<dbReference type="GO" id="GO:0055085">
    <property type="term" value="P:transmembrane transport"/>
    <property type="evidence" value="ECO:0007669"/>
    <property type="project" value="UniProtKB-ARBA"/>
</dbReference>
<keyword evidence="3" id="KW-0547">Nucleotide-binding</keyword>
<reference evidence="6 7" key="1">
    <citation type="submission" date="2011-12" db="EMBL/GenBank/DDBJ databases">
        <title>Whole genome shotgun sequence of Arthrobacter globiformis NBRC 12137.</title>
        <authorList>
            <person name="Miyazawa S."/>
            <person name="Hosoyama A."/>
            <person name="Tsuchikane K."/>
            <person name="Katsumata H."/>
            <person name="Yamazaki S."/>
            <person name="Fujita N."/>
        </authorList>
    </citation>
    <scope>NUCLEOTIDE SEQUENCE [LARGE SCALE GENOMIC DNA]</scope>
    <source>
        <strain evidence="6 7">NBRC 12137</strain>
    </source>
</reference>
<evidence type="ECO:0000256" key="1">
    <source>
        <dbReference type="ARBA" id="ARBA00005417"/>
    </source>
</evidence>
<organism evidence="6 7">
    <name type="scientific">Arthrobacter globiformis (strain ATCC 8010 / DSM 20124 / JCM 1332 / NBRC 12137 / NCIMB 8907 / NRRL B-2979 / 168)</name>
    <dbReference type="NCBI Taxonomy" id="1077972"/>
    <lineage>
        <taxon>Bacteria</taxon>
        <taxon>Bacillati</taxon>
        <taxon>Actinomycetota</taxon>
        <taxon>Actinomycetes</taxon>
        <taxon>Micrococcales</taxon>
        <taxon>Micrococcaceae</taxon>
        <taxon>Arthrobacter</taxon>
    </lineage>
</organism>
<dbReference type="PROSITE" id="PS50893">
    <property type="entry name" value="ABC_TRANSPORTER_2"/>
    <property type="match status" value="2"/>
</dbReference>
<evidence type="ECO:0000256" key="2">
    <source>
        <dbReference type="ARBA" id="ARBA00022448"/>
    </source>
</evidence>
<proteinExistence type="inferred from homology"/>
<dbReference type="NCBIfam" id="NF008453">
    <property type="entry name" value="PRK11308.1"/>
    <property type="match status" value="2"/>
</dbReference>
<dbReference type="NCBIfam" id="NF007739">
    <property type="entry name" value="PRK10419.1"/>
    <property type="match status" value="2"/>
</dbReference>
<keyword evidence="4 6" id="KW-0067">ATP-binding</keyword>
<dbReference type="PANTHER" id="PTHR43776">
    <property type="entry name" value="TRANSPORT ATP-BINDING PROTEIN"/>
    <property type="match status" value="1"/>
</dbReference>
<name>H0QGL1_ARTG1</name>
<protein>
    <submittedName>
        <fullName evidence="6">Putative ABC transporter ATP-binding protein</fullName>
    </submittedName>
</protein>
<dbReference type="Proteomes" id="UP000003828">
    <property type="component" value="Unassembled WGS sequence"/>
</dbReference>
<evidence type="ECO:0000256" key="4">
    <source>
        <dbReference type="ARBA" id="ARBA00022840"/>
    </source>
</evidence>
<dbReference type="Gene3D" id="3.40.50.300">
    <property type="entry name" value="P-loop containing nucleotide triphosphate hydrolases"/>
    <property type="match status" value="2"/>
</dbReference>
<accession>H0QGL1</accession>
<dbReference type="InterPro" id="IPR013563">
    <property type="entry name" value="Oligopep_ABC_C"/>
</dbReference>
<dbReference type="AlphaFoldDB" id="H0QGL1"/>
<dbReference type="SMART" id="SM00382">
    <property type="entry name" value="AAA"/>
    <property type="match status" value="2"/>
</dbReference>
<dbReference type="FunFam" id="3.40.50.300:FF:000016">
    <property type="entry name" value="Oligopeptide ABC transporter ATP-binding component"/>
    <property type="match status" value="1"/>
</dbReference>
<dbReference type="SUPFAM" id="SSF52540">
    <property type="entry name" value="P-loop containing nucleoside triphosphate hydrolases"/>
    <property type="match status" value="2"/>
</dbReference>
<dbReference type="GO" id="GO:0005524">
    <property type="term" value="F:ATP binding"/>
    <property type="evidence" value="ECO:0007669"/>
    <property type="project" value="UniProtKB-KW"/>
</dbReference>
<comment type="caution">
    <text evidence="6">The sequence shown here is derived from an EMBL/GenBank/DDBJ whole genome shotgun (WGS) entry which is preliminary data.</text>
</comment>
<comment type="similarity">
    <text evidence="1">Belongs to the ABC transporter superfamily.</text>
</comment>
<dbReference type="InterPro" id="IPR050319">
    <property type="entry name" value="ABC_transp_ATP-bind"/>
</dbReference>
<dbReference type="CDD" id="cd03257">
    <property type="entry name" value="ABC_NikE_OppD_transporters"/>
    <property type="match status" value="2"/>
</dbReference>
<dbReference type="InterPro" id="IPR027417">
    <property type="entry name" value="P-loop_NTPase"/>
</dbReference>
<dbReference type="GO" id="GO:0016887">
    <property type="term" value="F:ATP hydrolysis activity"/>
    <property type="evidence" value="ECO:0007669"/>
    <property type="project" value="InterPro"/>
</dbReference>
<dbReference type="InterPro" id="IPR003439">
    <property type="entry name" value="ABC_transporter-like_ATP-bd"/>
</dbReference>
<dbReference type="Pfam" id="PF00005">
    <property type="entry name" value="ABC_tran"/>
    <property type="match status" value="2"/>
</dbReference>
<gene>
    <name evidence="6" type="ORF">ARGLB_005_00270</name>
</gene>
<evidence type="ECO:0000313" key="6">
    <source>
        <dbReference type="EMBL" id="GAB11962.1"/>
    </source>
</evidence>
<dbReference type="InterPro" id="IPR003593">
    <property type="entry name" value="AAA+_ATPase"/>
</dbReference>